<keyword evidence="6" id="KW-0800">Toxin</keyword>
<dbReference type="InterPro" id="IPR029060">
    <property type="entry name" value="PIN-like_dom_sf"/>
</dbReference>
<dbReference type="OrthoDB" id="4377304at2"/>
<dbReference type="STRING" id="640635.SAMN04489806_1209"/>
<feature type="binding site" evidence="6">
    <location>
        <position position="96"/>
    </location>
    <ligand>
        <name>Mg(2+)</name>
        <dbReference type="ChEBI" id="CHEBI:18420"/>
    </ligand>
</feature>
<evidence type="ECO:0000256" key="5">
    <source>
        <dbReference type="ARBA" id="ARBA00022842"/>
    </source>
</evidence>
<dbReference type="EC" id="3.1.-.-" evidence="6"/>
<dbReference type="AlphaFoldDB" id="A0A1H4KKL4"/>
<dbReference type="Pfam" id="PF01850">
    <property type="entry name" value="PIN"/>
    <property type="match status" value="1"/>
</dbReference>
<dbReference type="GO" id="GO:0090729">
    <property type="term" value="F:toxin activity"/>
    <property type="evidence" value="ECO:0007669"/>
    <property type="project" value="UniProtKB-KW"/>
</dbReference>
<name>A0A1H4KKL4_9MICO</name>
<comment type="similarity">
    <text evidence="6">Belongs to the PINc/VapC protein family.</text>
</comment>
<protein>
    <recommendedName>
        <fullName evidence="6">Ribonuclease VapC</fullName>
        <shortName evidence="6">RNase VapC</shortName>
        <ecNumber evidence="6">3.1.-.-</ecNumber>
    </recommendedName>
    <alternativeName>
        <fullName evidence="6">Toxin VapC</fullName>
    </alternativeName>
</protein>
<keyword evidence="3 6" id="KW-0479">Metal-binding</keyword>
<dbReference type="EMBL" id="FNRY01000001">
    <property type="protein sequence ID" value="SEB59094.1"/>
    <property type="molecule type" value="Genomic_DNA"/>
</dbReference>
<dbReference type="GO" id="GO:0004540">
    <property type="term" value="F:RNA nuclease activity"/>
    <property type="evidence" value="ECO:0007669"/>
    <property type="project" value="InterPro"/>
</dbReference>
<accession>A0A1H4KKL4</accession>
<dbReference type="PANTHER" id="PTHR35901:SF1">
    <property type="entry name" value="EXONUCLEASE VAPC9"/>
    <property type="match status" value="1"/>
</dbReference>
<evidence type="ECO:0000256" key="4">
    <source>
        <dbReference type="ARBA" id="ARBA00022801"/>
    </source>
</evidence>
<evidence type="ECO:0000313" key="9">
    <source>
        <dbReference type="Proteomes" id="UP000199183"/>
    </source>
</evidence>
<comment type="cofactor">
    <cofactor evidence="6">
        <name>Mg(2+)</name>
        <dbReference type="ChEBI" id="CHEBI:18420"/>
    </cofactor>
</comment>
<evidence type="ECO:0000313" key="8">
    <source>
        <dbReference type="EMBL" id="SEB59094.1"/>
    </source>
</evidence>
<dbReference type="CDD" id="cd09873">
    <property type="entry name" value="PIN_Pae0151-like"/>
    <property type="match status" value="1"/>
</dbReference>
<dbReference type="InterPro" id="IPR051619">
    <property type="entry name" value="TypeII_TA_RNase_PINc/VapC"/>
</dbReference>
<dbReference type="InterPro" id="IPR044153">
    <property type="entry name" value="PIN_Pae0151-like"/>
</dbReference>
<dbReference type="HAMAP" id="MF_00265">
    <property type="entry name" value="VapC_Nob1"/>
    <property type="match status" value="1"/>
</dbReference>
<evidence type="ECO:0000256" key="2">
    <source>
        <dbReference type="ARBA" id="ARBA00022722"/>
    </source>
</evidence>
<organism evidence="8 9">
    <name type="scientific">Paramicrobacterium humi</name>
    <dbReference type="NCBI Taxonomy" id="640635"/>
    <lineage>
        <taxon>Bacteria</taxon>
        <taxon>Bacillati</taxon>
        <taxon>Actinomycetota</taxon>
        <taxon>Actinomycetes</taxon>
        <taxon>Micrococcales</taxon>
        <taxon>Microbacteriaceae</taxon>
        <taxon>Paramicrobacterium</taxon>
    </lineage>
</organism>
<keyword evidence="5 6" id="KW-0460">Magnesium</keyword>
<keyword evidence="2 6" id="KW-0540">Nuclease</keyword>
<evidence type="ECO:0000256" key="1">
    <source>
        <dbReference type="ARBA" id="ARBA00022649"/>
    </source>
</evidence>
<feature type="domain" description="PIN" evidence="7">
    <location>
        <begin position="2"/>
        <end position="120"/>
    </location>
</feature>
<dbReference type="PANTHER" id="PTHR35901">
    <property type="entry name" value="RIBONUCLEASE VAPC3"/>
    <property type="match status" value="1"/>
</dbReference>
<proteinExistence type="inferred from homology"/>
<feature type="binding site" evidence="6">
    <location>
        <position position="5"/>
    </location>
    <ligand>
        <name>Mg(2+)</name>
        <dbReference type="ChEBI" id="CHEBI:18420"/>
    </ligand>
</feature>
<comment type="function">
    <text evidence="6">Toxic component of a toxin-antitoxin (TA) system. An RNase.</text>
</comment>
<keyword evidence="1 6" id="KW-1277">Toxin-antitoxin system</keyword>
<keyword evidence="4 6" id="KW-0378">Hydrolase</keyword>
<sequence length="132" mass="14303">MIVIDASVLVNALGDGGDDGRTARDELRSAGEFMAPDLIDVETVTVLRKRWLAGTISEEGFVRAVDDLEGLDFERVPTLRLMRRAYELRANVTAHDTSYVALAEVLGCELLTGDRRLASASGPRCAIRVLGA</sequence>
<dbReference type="Proteomes" id="UP000199183">
    <property type="component" value="Unassembled WGS sequence"/>
</dbReference>
<gene>
    <name evidence="6" type="primary">vapC</name>
    <name evidence="8" type="ORF">SAMN04489806_1209</name>
</gene>
<dbReference type="RefSeq" id="WP_091181330.1">
    <property type="nucleotide sequence ID" value="NZ_FNRY01000001.1"/>
</dbReference>
<keyword evidence="9" id="KW-1185">Reference proteome</keyword>
<dbReference type="GO" id="GO:0016787">
    <property type="term" value="F:hydrolase activity"/>
    <property type="evidence" value="ECO:0007669"/>
    <property type="project" value="UniProtKB-KW"/>
</dbReference>
<evidence type="ECO:0000256" key="3">
    <source>
        <dbReference type="ARBA" id="ARBA00022723"/>
    </source>
</evidence>
<dbReference type="Gene3D" id="3.40.50.1010">
    <property type="entry name" value="5'-nuclease"/>
    <property type="match status" value="1"/>
</dbReference>
<dbReference type="SUPFAM" id="SSF88723">
    <property type="entry name" value="PIN domain-like"/>
    <property type="match status" value="1"/>
</dbReference>
<dbReference type="GO" id="GO:0000287">
    <property type="term" value="F:magnesium ion binding"/>
    <property type="evidence" value="ECO:0007669"/>
    <property type="project" value="UniProtKB-UniRule"/>
</dbReference>
<reference evidence="8 9" key="1">
    <citation type="submission" date="2016-10" db="EMBL/GenBank/DDBJ databases">
        <authorList>
            <person name="de Groot N.N."/>
        </authorList>
    </citation>
    <scope>NUCLEOTIDE SEQUENCE [LARGE SCALE GENOMIC DNA]</scope>
    <source>
        <strain evidence="8 9">DSM 21799</strain>
    </source>
</reference>
<evidence type="ECO:0000256" key="6">
    <source>
        <dbReference type="HAMAP-Rule" id="MF_00265"/>
    </source>
</evidence>
<dbReference type="InterPro" id="IPR002716">
    <property type="entry name" value="PIN_dom"/>
</dbReference>
<evidence type="ECO:0000259" key="7">
    <source>
        <dbReference type="Pfam" id="PF01850"/>
    </source>
</evidence>
<dbReference type="InterPro" id="IPR022907">
    <property type="entry name" value="VapC_family"/>
</dbReference>